<feature type="transmembrane region" description="Helical" evidence="1">
    <location>
        <begin position="144"/>
        <end position="167"/>
    </location>
</feature>
<keyword evidence="3" id="KW-1185">Reference proteome</keyword>
<sequence length="184" mass="19685">MKLWVKWLILGILSIAFGIFVLANPVAASISVTLLAGILFMLSGGIQFVAGFGEEGAWGKFLGIGLGVLMLLLGLSLIWHPLQGVISLTMLVAILFAASGVARLITAFQMRETPFFWMMLLSGALSVLLAGYIFANFASVAPSLLGLLLGIEMLFNGSGLIALALFLRTAKGELKEKLEQRLDK</sequence>
<proteinExistence type="predicted"/>
<dbReference type="EMBL" id="JAELVR010000007">
    <property type="protein sequence ID" value="MBJ6372133.1"/>
    <property type="molecule type" value="Genomic_DNA"/>
</dbReference>
<evidence type="ECO:0000313" key="3">
    <source>
        <dbReference type="Proteomes" id="UP000619079"/>
    </source>
</evidence>
<dbReference type="PANTHER" id="PTHR34989">
    <property type="entry name" value="PROTEIN HDED"/>
    <property type="match status" value="1"/>
</dbReference>
<dbReference type="GO" id="GO:0005886">
    <property type="term" value="C:plasma membrane"/>
    <property type="evidence" value="ECO:0007669"/>
    <property type="project" value="TreeGrafter"/>
</dbReference>
<feature type="transmembrane region" description="Helical" evidence="1">
    <location>
        <begin position="61"/>
        <end position="79"/>
    </location>
</feature>
<dbReference type="InterPro" id="IPR005325">
    <property type="entry name" value="DUF308_memb"/>
</dbReference>
<feature type="transmembrane region" description="Helical" evidence="1">
    <location>
        <begin position="117"/>
        <end position="138"/>
    </location>
</feature>
<gene>
    <name evidence="2" type="ORF">JF290_11410</name>
</gene>
<name>A0A8J7LRR4_9RHOB</name>
<keyword evidence="1" id="KW-0472">Membrane</keyword>
<feature type="transmembrane region" description="Helical" evidence="1">
    <location>
        <begin position="7"/>
        <end position="23"/>
    </location>
</feature>
<dbReference type="InterPro" id="IPR052712">
    <property type="entry name" value="Acid_resist_chaperone_HdeD"/>
</dbReference>
<protein>
    <submittedName>
        <fullName evidence="2">DUF308 domain-containing protein</fullName>
    </submittedName>
</protein>
<dbReference type="AlphaFoldDB" id="A0A8J7LRR4"/>
<organism evidence="2 3">
    <name type="scientific">Sedimentitalea arenosa</name>
    <dbReference type="NCBI Taxonomy" id="2798803"/>
    <lineage>
        <taxon>Bacteria</taxon>
        <taxon>Pseudomonadati</taxon>
        <taxon>Pseudomonadota</taxon>
        <taxon>Alphaproteobacteria</taxon>
        <taxon>Rhodobacterales</taxon>
        <taxon>Paracoccaceae</taxon>
        <taxon>Sedimentitalea</taxon>
    </lineage>
</organism>
<dbReference type="Proteomes" id="UP000619079">
    <property type="component" value="Unassembled WGS sequence"/>
</dbReference>
<dbReference type="Pfam" id="PF03729">
    <property type="entry name" value="DUF308"/>
    <property type="match status" value="2"/>
</dbReference>
<feature type="transmembrane region" description="Helical" evidence="1">
    <location>
        <begin position="29"/>
        <end position="49"/>
    </location>
</feature>
<dbReference type="RefSeq" id="WP_199025009.1">
    <property type="nucleotide sequence ID" value="NZ_JAELVR010000007.1"/>
</dbReference>
<keyword evidence="1" id="KW-1133">Transmembrane helix</keyword>
<dbReference type="PANTHER" id="PTHR34989:SF1">
    <property type="entry name" value="PROTEIN HDED"/>
    <property type="match status" value="1"/>
</dbReference>
<accession>A0A8J7LRR4</accession>
<comment type="caution">
    <text evidence="2">The sequence shown here is derived from an EMBL/GenBank/DDBJ whole genome shotgun (WGS) entry which is preliminary data.</text>
</comment>
<evidence type="ECO:0000313" key="2">
    <source>
        <dbReference type="EMBL" id="MBJ6372133.1"/>
    </source>
</evidence>
<reference evidence="2" key="1">
    <citation type="submission" date="2020-12" db="EMBL/GenBank/DDBJ databases">
        <title>Sedimentitalea sp. nov., isolated from sand in Incheon.</title>
        <authorList>
            <person name="Kim W."/>
        </authorList>
    </citation>
    <scope>NUCLEOTIDE SEQUENCE</scope>
    <source>
        <strain evidence="2">CAU 1593</strain>
    </source>
</reference>
<feature type="transmembrane region" description="Helical" evidence="1">
    <location>
        <begin position="85"/>
        <end position="105"/>
    </location>
</feature>
<evidence type="ECO:0000256" key="1">
    <source>
        <dbReference type="SAM" id="Phobius"/>
    </source>
</evidence>
<keyword evidence="1" id="KW-0812">Transmembrane</keyword>